<evidence type="ECO:0000256" key="7">
    <source>
        <dbReference type="ARBA" id="ARBA00022841"/>
    </source>
</evidence>
<dbReference type="OrthoDB" id="139172at2"/>
<dbReference type="GO" id="GO:0042121">
    <property type="term" value="P:alginic acid biosynthetic process"/>
    <property type="evidence" value="ECO:0007669"/>
    <property type="project" value="UniProtKB-UniRule"/>
</dbReference>
<keyword evidence="7 11" id="KW-0016">Alginate biosynthesis</keyword>
<feature type="transmembrane region" description="Helical" evidence="12">
    <location>
        <begin position="119"/>
        <end position="136"/>
    </location>
</feature>
<keyword evidence="14" id="KW-1185">Reference proteome</keyword>
<feature type="transmembrane region" description="Helical" evidence="12">
    <location>
        <begin position="148"/>
        <end position="168"/>
    </location>
</feature>
<keyword evidence="4 11" id="KW-1003">Cell membrane</keyword>
<evidence type="ECO:0000256" key="3">
    <source>
        <dbReference type="ARBA" id="ARBA00010323"/>
    </source>
</evidence>
<evidence type="ECO:0000313" key="14">
    <source>
        <dbReference type="Proteomes" id="UP000176037"/>
    </source>
</evidence>
<feature type="transmembrane region" description="Helical" evidence="12">
    <location>
        <begin position="315"/>
        <end position="337"/>
    </location>
</feature>
<dbReference type="EMBL" id="MJIC01000014">
    <property type="protein sequence ID" value="OFI34067.1"/>
    <property type="molecule type" value="Genomic_DNA"/>
</dbReference>
<feature type="transmembrane region" description="Helical" evidence="12">
    <location>
        <begin position="403"/>
        <end position="422"/>
    </location>
</feature>
<dbReference type="InterPro" id="IPR024194">
    <property type="entry name" value="Ac/AlaTfrase_AlgI/DltB"/>
</dbReference>
<feature type="transmembrane region" description="Helical" evidence="12">
    <location>
        <begin position="6"/>
        <end position="23"/>
    </location>
</feature>
<dbReference type="GO" id="GO:0005886">
    <property type="term" value="C:plasma membrane"/>
    <property type="evidence" value="ECO:0007669"/>
    <property type="project" value="UniProtKB-SubCell"/>
</dbReference>
<protein>
    <recommendedName>
        <fullName evidence="11">Probable alginate O-acetylase</fullName>
        <ecNumber evidence="11">2.3.1.-</ecNumber>
    </recommendedName>
</protein>
<keyword evidence="10 11" id="KW-0012">Acyltransferase</keyword>
<dbReference type="Pfam" id="PF03062">
    <property type="entry name" value="MBOAT"/>
    <property type="match status" value="1"/>
</dbReference>
<name>A0A1E8FDP5_9ALTE</name>
<keyword evidence="6 11" id="KW-0812">Transmembrane</keyword>
<dbReference type="PIRSF" id="PIRSF016636">
    <property type="entry name" value="AlgI_DltB"/>
    <property type="match status" value="1"/>
</dbReference>
<keyword evidence="5 11" id="KW-0808">Transferase</keyword>
<evidence type="ECO:0000256" key="9">
    <source>
        <dbReference type="ARBA" id="ARBA00023136"/>
    </source>
</evidence>
<sequence length="480" mass="54862">MLFPTFSFLFLFLPITFLIFYVFSLKFKKFSVVTILLTASFIFYLLPNYSHAHVILSSIFVNFLLSRQILLRNKQTGKKILVIGTIFNLSVIGYYKYAFFASDIFNSVFDSNWFVAEKLLPVGISFYTFQQIAFLVDTYKYGNTQYKLSHYSLFVLFFPQLIAGPIVHHSQLMPQIASLNKKLFNWDMFNIGLLFLCVGVFKKIILADTFARIANPVFASVDNGATLSMTDSWLGAIAYTLQLYFDFSAYSEMAIGLGLMFGVKLPLNFFSPYKAASIVEFWRRWHMTLSAFLRDYLYIPLGGNQKGKFRKYINLFLTMLLGGLWHGAGWGFIFWGALHGTYLIINHFSRYCGLSQYLPKTFSIIITFIAVVFAWVFFRAESLDGAINMIIAMVALTDTPNQFFIPYQLFFIFCGLGIVFGLPNVNQTLNYEGVDTPTAQLTEKWKCLSIKPGIAFALGGLVGLTIMFMPEPTVFIYFNF</sequence>
<evidence type="ECO:0000256" key="8">
    <source>
        <dbReference type="ARBA" id="ARBA00022989"/>
    </source>
</evidence>
<dbReference type="PANTHER" id="PTHR13285">
    <property type="entry name" value="ACYLTRANSFERASE"/>
    <property type="match status" value="1"/>
</dbReference>
<dbReference type="AlphaFoldDB" id="A0A1E8FDP5"/>
<dbReference type="InterPro" id="IPR028362">
    <property type="entry name" value="AlgI"/>
</dbReference>
<evidence type="ECO:0000256" key="2">
    <source>
        <dbReference type="ARBA" id="ARBA00005182"/>
    </source>
</evidence>
<dbReference type="PIRSF" id="PIRSF500217">
    <property type="entry name" value="AlgI"/>
    <property type="match status" value="1"/>
</dbReference>
<feature type="transmembrane region" description="Helical" evidence="12">
    <location>
        <begin position="454"/>
        <end position="478"/>
    </location>
</feature>
<dbReference type="STRING" id="1856405.BFC17_21195"/>
<evidence type="ECO:0000256" key="5">
    <source>
        <dbReference type="ARBA" id="ARBA00022679"/>
    </source>
</evidence>
<dbReference type="Proteomes" id="UP000176037">
    <property type="component" value="Unassembled WGS sequence"/>
</dbReference>
<accession>A0A1E8FDP5</accession>
<evidence type="ECO:0000256" key="4">
    <source>
        <dbReference type="ARBA" id="ARBA00022475"/>
    </source>
</evidence>
<evidence type="ECO:0000256" key="1">
    <source>
        <dbReference type="ARBA" id="ARBA00004651"/>
    </source>
</evidence>
<evidence type="ECO:0000256" key="6">
    <source>
        <dbReference type="ARBA" id="ARBA00022692"/>
    </source>
</evidence>
<dbReference type="InterPro" id="IPR051085">
    <property type="entry name" value="MB_O-acyltransferase"/>
</dbReference>
<dbReference type="PANTHER" id="PTHR13285:SF23">
    <property type="entry name" value="TEICHOIC ACID D-ALANYLTRANSFERASE"/>
    <property type="match status" value="1"/>
</dbReference>
<organism evidence="13 14">
    <name type="scientific">Alteromonas lipolytica</name>
    <dbReference type="NCBI Taxonomy" id="1856405"/>
    <lineage>
        <taxon>Bacteria</taxon>
        <taxon>Pseudomonadati</taxon>
        <taxon>Pseudomonadota</taxon>
        <taxon>Gammaproteobacteria</taxon>
        <taxon>Alteromonadales</taxon>
        <taxon>Alteromonadaceae</taxon>
        <taxon>Alteromonas/Salinimonas group</taxon>
        <taxon>Alteromonas</taxon>
    </lineage>
</organism>
<feature type="transmembrane region" description="Helical" evidence="12">
    <location>
        <begin position="188"/>
        <end position="206"/>
    </location>
</feature>
<keyword evidence="9 11" id="KW-0472">Membrane</keyword>
<comment type="pathway">
    <text evidence="2 11">Glycan biosynthesis; alginate biosynthesis.</text>
</comment>
<comment type="caution">
    <text evidence="13">The sequence shown here is derived from an EMBL/GenBank/DDBJ whole genome shotgun (WGS) entry which is preliminary data.</text>
</comment>
<comment type="subcellular location">
    <subcellularLocation>
        <location evidence="11">Cell inner membrane</location>
    </subcellularLocation>
    <subcellularLocation>
        <location evidence="1">Cell membrane</location>
        <topology evidence="1">Multi-pass membrane protein</topology>
    </subcellularLocation>
</comment>
<dbReference type="GO" id="GO:0016746">
    <property type="term" value="F:acyltransferase activity"/>
    <property type="evidence" value="ECO:0007669"/>
    <property type="project" value="UniProtKB-KW"/>
</dbReference>
<gene>
    <name evidence="13" type="ORF">BFC17_21195</name>
</gene>
<dbReference type="UniPathway" id="UPA00286"/>
<reference evidence="13 14" key="1">
    <citation type="submission" date="2016-09" db="EMBL/GenBank/DDBJ databases">
        <title>Alteromonas lipolytica, a new species isolated from sea water.</title>
        <authorList>
            <person name="Wu Y.-H."/>
            <person name="Cheng H."/>
            <person name="Xu X.-W."/>
        </authorList>
    </citation>
    <scope>NUCLEOTIDE SEQUENCE [LARGE SCALE GENOMIC DNA]</scope>
    <source>
        <strain evidence="13 14">JW12</strain>
    </source>
</reference>
<feature type="transmembrane region" description="Helical" evidence="12">
    <location>
        <begin position="357"/>
        <end position="378"/>
    </location>
</feature>
<evidence type="ECO:0000256" key="10">
    <source>
        <dbReference type="ARBA" id="ARBA00023315"/>
    </source>
</evidence>
<proteinExistence type="inferred from homology"/>
<evidence type="ECO:0000313" key="13">
    <source>
        <dbReference type="EMBL" id="OFI34067.1"/>
    </source>
</evidence>
<dbReference type="InterPro" id="IPR004299">
    <property type="entry name" value="MBOAT_fam"/>
</dbReference>
<keyword evidence="8 12" id="KW-1133">Transmembrane helix</keyword>
<feature type="transmembrane region" description="Helical" evidence="12">
    <location>
        <begin position="30"/>
        <end position="46"/>
    </location>
</feature>
<dbReference type="EC" id="2.3.1.-" evidence="11"/>
<feature type="transmembrane region" description="Helical" evidence="12">
    <location>
        <begin position="80"/>
        <end position="99"/>
    </location>
</feature>
<keyword evidence="11" id="KW-0997">Cell inner membrane</keyword>
<evidence type="ECO:0000256" key="12">
    <source>
        <dbReference type="SAM" id="Phobius"/>
    </source>
</evidence>
<evidence type="ECO:0000256" key="11">
    <source>
        <dbReference type="PIRNR" id="PIRNR016636"/>
    </source>
</evidence>
<comment type="similarity">
    <text evidence="3 11">Belongs to the membrane-bound acyltransferase family.</text>
</comment>
<feature type="transmembrane region" description="Helical" evidence="12">
    <location>
        <begin position="52"/>
        <end position="71"/>
    </location>
</feature>